<protein>
    <recommendedName>
        <fullName evidence="3">PTB domain-containing protein</fullName>
    </recommendedName>
</protein>
<comment type="caution">
    <text evidence="1">The sequence shown here is derived from an EMBL/GenBank/DDBJ whole genome shotgun (WGS) entry which is preliminary data.</text>
</comment>
<evidence type="ECO:0000313" key="2">
    <source>
        <dbReference type="Proteomes" id="UP000326939"/>
    </source>
</evidence>
<dbReference type="EMBL" id="VDCV01000014">
    <property type="protein sequence ID" value="KAB5527701.1"/>
    <property type="molecule type" value="Genomic_DNA"/>
</dbReference>
<organism evidence="1 2">
    <name type="scientific">Salix brachista</name>
    <dbReference type="NCBI Taxonomy" id="2182728"/>
    <lineage>
        <taxon>Eukaryota</taxon>
        <taxon>Viridiplantae</taxon>
        <taxon>Streptophyta</taxon>
        <taxon>Embryophyta</taxon>
        <taxon>Tracheophyta</taxon>
        <taxon>Spermatophyta</taxon>
        <taxon>Magnoliopsida</taxon>
        <taxon>eudicotyledons</taxon>
        <taxon>Gunneridae</taxon>
        <taxon>Pentapetalae</taxon>
        <taxon>rosids</taxon>
        <taxon>fabids</taxon>
        <taxon>Malpighiales</taxon>
        <taxon>Salicaceae</taxon>
        <taxon>Saliceae</taxon>
        <taxon>Salix</taxon>
    </lineage>
</organism>
<accession>A0A5N5K7W0</accession>
<name>A0A5N5K7W0_9ROSI</name>
<evidence type="ECO:0000313" key="1">
    <source>
        <dbReference type="EMBL" id="KAB5527701.1"/>
    </source>
</evidence>
<keyword evidence="2" id="KW-1185">Reference proteome</keyword>
<dbReference type="AlphaFoldDB" id="A0A5N5K7W0"/>
<dbReference type="Proteomes" id="UP000326939">
    <property type="component" value="Chromosome 14"/>
</dbReference>
<gene>
    <name evidence="1" type="ORF">DKX38_021548</name>
</gene>
<sequence length="198" mass="21911">MIPYVTLSRPETKIIPVNGNCSFSSRRKNMAALLAKATLLARGKDEVYVAATPLRATKGPAKLLMSTAYSLNLWDLQHFVVIIKPNSPPPQNSQATVFDFQPKDPENIFTALAVISGRAIPGAVLVRKLSKLPRSKCWFVGSSKLDAVDVATRFNSIWRTDLRVGHHDCRDYANGLVELLVGEKQVLERLRKDRGGRG</sequence>
<reference evidence="2" key="1">
    <citation type="journal article" date="2019" name="Gigascience">
        <title>De novo genome assembly of the endangered Acer yangbiense, a plant species with extremely small populations endemic to Yunnan Province, China.</title>
        <authorList>
            <person name="Yang J."/>
            <person name="Wariss H.M."/>
            <person name="Tao L."/>
            <person name="Zhang R."/>
            <person name="Yun Q."/>
            <person name="Hollingsworth P."/>
            <person name="Dao Z."/>
            <person name="Luo G."/>
            <person name="Guo H."/>
            <person name="Ma Y."/>
            <person name="Sun W."/>
        </authorList>
    </citation>
    <scope>NUCLEOTIDE SEQUENCE [LARGE SCALE GENOMIC DNA]</scope>
    <source>
        <strain evidence="2">cv. br00</strain>
    </source>
</reference>
<dbReference type="PANTHER" id="PTHR36342:SF1">
    <property type="entry name" value="PTB DOMAIN ENGULFMENT ADAPTER"/>
    <property type="match status" value="1"/>
</dbReference>
<evidence type="ECO:0008006" key="3">
    <source>
        <dbReference type="Google" id="ProtNLM"/>
    </source>
</evidence>
<dbReference type="PANTHER" id="PTHR36342">
    <property type="entry name" value="PTB DOMAIN ENGULFMENT ADAPTER"/>
    <property type="match status" value="1"/>
</dbReference>
<proteinExistence type="predicted"/>